<feature type="compositionally biased region" description="Polar residues" evidence="1">
    <location>
        <begin position="217"/>
        <end position="228"/>
    </location>
</feature>
<dbReference type="EMBL" id="FYEK01000044">
    <property type="protein sequence ID" value="SNB70650.1"/>
    <property type="molecule type" value="Genomic_DNA"/>
</dbReference>
<protein>
    <submittedName>
        <fullName evidence="3">Uncharacterized membrane protein</fullName>
    </submittedName>
</protein>
<keyword evidence="2" id="KW-1133">Transmembrane helix</keyword>
<dbReference type="InParanoid" id="A0A212REE8"/>
<dbReference type="InterPro" id="IPR019206">
    <property type="entry name" value="DUF2085_TM"/>
</dbReference>
<keyword evidence="2" id="KW-0812">Transmembrane</keyword>
<dbReference type="AlphaFoldDB" id="A0A212REE8"/>
<gene>
    <name evidence="3" type="ORF">SAMN02746019_00012840</name>
</gene>
<dbReference type="Proteomes" id="UP000197025">
    <property type="component" value="Unassembled WGS sequence"/>
</dbReference>
<dbReference type="Pfam" id="PF09858">
    <property type="entry name" value="DUF2085"/>
    <property type="match status" value="1"/>
</dbReference>
<feature type="transmembrane region" description="Helical" evidence="2">
    <location>
        <begin position="185"/>
        <end position="204"/>
    </location>
</feature>
<organism evidence="3 4">
    <name type="scientific">Thermoflexus hugenholtzii JAD2</name>
    <dbReference type="NCBI Taxonomy" id="877466"/>
    <lineage>
        <taxon>Bacteria</taxon>
        <taxon>Bacillati</taxon>
        <taxon>Chloroflexota</taxon>
        <taxon>Thermoflexia</taxon>
        <taxon>Thermoflexales</taxon>
        <taxon>Thermoflexaceae</taxon>
        <taxon>Thermoflexus</taxon>
    </lineage>
</organism>
<sequence length="253" mass="27659">MGVKMRETPIPRSILLLTFGLWLYVGGGLLAPLLEGIPHVLRVSPPVQTGLHALATALYTLYSFTCHQLPQRSFFLFGEQPAYTLEELRARVGSERLPGDPWPRAFIGDPSVGWKTALCQRDLAIYGAMALTATAMILRRRPGRPLPLWLFLTVGLLPIALDGGSQLLSYILAMIGPFSPRESTPLLRLLTGALFGTTFVGTFFPRLWRLEWAAQEDASSSTPETPGTDSLPAPGRLWSAARAPDTPASHREG</sequence>
<evidence type="ECO:0000256" key="1">
    <source>
        <dbReference type="SAM" id="MobiDB-lite"/>
    </source>
</evidence>
<evidence type="ECO:0000313" key="3">
    <source>
        <dbReference type="EMBL" id="SNB70650.1"/>
    </source>
</evidence>
<evidence type="ECO:0000256" key="2">
    <source>
        <dbReference type="SAM" id="Phobius"/>
    </source>
</evidence>
<feature type="transmembrane region" description="Helical" evidence="2">
    <location>
        <begin position="148"/>
        <end position="173"/>
    </location>
</feature>
<dbReference type="RefSeq" id="WP_200808188.1">
    <property type="nucleotide sequence ID" value="NZ_FYEK01000044.1"/>
</dbReference>
<feature type="transmembrane region" description="Helical" evidence="2">
    <location>
        <begin position="14"/>
        <end position="34"/>
    </location>
</feature>
<feature type="transmembrane region" description="Helical" evidence="2">
    <location>
        <begin position="46"/>
        <end position="64"/>
    </location>
</feature>
<keyword evidence="2" id="KW-0472">Membrane</keyword>
<name>A0A212REE8_9CHLR</name>
<feature type="region of interest" description="Disordered" evidence="1">
    <location>
        <begin position="217"/>
        <end position="253"/>
    </location>
</feature>
<keyword evidence="4" id="KW-1185">Reference proteome</keyword>
<reference evidence="4" key="1">
    <citation type="submission" date="2017-06" db="EMBL/GenBank/DDBJ databases">
        <authorList>
            <person name="Varghese N."/>
            <person name="Submissions S."/>
        </authorList>
    </citation>
    <scope>NUCLEOTIDE SEQUENCE [LARGE SCALE GENOMIC DNA]</scope>
    <source>
        <strain evidence="4">JAD2</strain>
    </source>
</reference>
<proteinExistence type="predicted"/>
<accession>A0A212REE8</accession>
<evidence type="ECO:0000313" key="4">
    <source>
        <dbReference type="Proteomes" id="UP000197025"/>
    </source>
</evidence>